<dbReference type="PANTHER" id="PTHR34216">
    <property type="match status" value="1"/>
</dbReference>
<feature type="chain" id="PRO_5046207601" description="Chitooligosaccharide deacetylase" evidence="7">
    <location>
        <begin position="29"/>
        <end position="344"/>
    </location>
</feature>
<dbReference type="InterPro" id="IPR002509">
    <property type="entry name" value="NODB_dom"/>
</dbReference>
<evidence type="ECO:0000256" key="5">
    <source>
        <dbReference type="ARBA" id="ARBA00022729"/>
    </source>
</evidence>
<dbReference type="CDD" id="cd10973">
    <property type="entry name" value="CE4_DAC_u4_5s"/>
    <property type="match status" value="1"/>
</dbReference>
<dbReference type="EMBL" id="JABFDB010000006">
    <property type="protein sequence ID" value="NYZ20330.1"/>
    <property type="molecule type" value="Genomic_DNA"/>
</dbReference>
<evidence type="ECO:0000256" key="1">
    <source>
        <dbReference type="ARBA" id="ARBA00003236"/>
    </source>
</evidence>
<dbReference type="PANTHER" id="PTHR34216:SF3">
    <property type="entry name" value="POLY-BETA-1,6-N-ACETYL-D-GLUCOSAMINE N-DEACETYLASE"/>
    <property type="match status" value="1"/>
</dbReference>
<reference evidence="9 10" key="1">
    <citation type="submission" date="2020-05" db="EMBL/GenBank/DDBJ databases">
        <title>Azospirillum oleiclasticum sp. nov, a nitrogen-fixing and heavy crude oil-emulsifying bacterium isolated from the crude oil of Yumen Oilfield.</title>
        <authorList>
            <person name="Wu D."/>
            <person name="Cai M."/>
            <person name="Zhang X."/>
        </authorList>
    </citation>
    <scope>NUCLEOTIDE SEQUENCE [LARGE SCALE GENOMIC DNA]</scope>
    <source>
        <strain evidence="9 10">ROY-1-1-2</strain>
    </source>
</reference>
<dbReference type="Proteomes" id="UP000584642">
    <property type="component" value="Unassembled WGS sequence"/>
</dbReference>
<evidence type="ECO:0000313" key="9">
    <source>
        <dbReference type="EMBL" id="NYZ20330.1"/>
    </source>
</evidence>
<protein>
    <recommendedName>
        <fullName evidence="4">Chitooligosaccharide deacetylase</fullName>
    </recommendedName>
    <alternativeName>
        <fullName evidence="6">Nodulation protein B</fullName>
    </alternativeName>
</protein>
<evidence type="ECO:0000256" key="3">
    <source>
        <dbReference type="ARBA" id="ARBA00010973"/>
    </source>
</evidence>
<comment type="similarity">
    <text evidence="3">Belongs to the polysaccharide deacetylase family.</text>
</comment>
<dbReference type="RefSeq" id="WP_180282085.1">
    <property type="nucleotide sequence ID" value="NZ_JABFDB010000006.1"/>
</dbReference>
<name>A0ABX2TCA0_9PROT</name>
<comment type="subcellular location">
    <subcellularLocation>
        <location evidence="2">Secreted</location>
    </subcellularLocation>
</comment>
<evidence type="ECO:0000256" key="4">
    <source>
        <dbReference type="ARBA" id="ARBA00020071"/>
    </source>
</evidence>
<dbReference type="Pfam" id="PF01522">
    <property type="entry name" value="Polysacc_deac_1"/>
    <property type="match status" value="1"/>
</dbReference>
<evidence type="ECO:0000313" key="10">
    <source>
        <dbReference type="Proteomes" id="UP000584642"/>
    </source>
</evidence>
<feature type="signal peptide" evidence="7">
    <location>
        <begin position="1"/>
        <end position="28"/>
    </location>
</feature>
<dbReference type="PROSITE" id="PS51677">
    <property type="entry name" value="NODB"/>
    <property type="match status" value="1"/>
</dbReference>
<dbReference type="InterPro" id="IPR051398">
    <property type="entry name" value="Polysacch_Deacetylase"/>
</dbReference>
<organism evidence="9 10">
    <name type="scientific">Azospirillum oleiclasticum</name>
    <dbReference type="NCBI Taxonomy" id="2735135"/>
    <lineage>
        <taxon>Bacteria</taxon>
        <taxon>Pseudomonadati</taxon>
        <taxon>Pseudomonadota</taxon>
        <taxon>Alphaproteobacteria</taxon>
        <taxon>Rhodospirillales</taxon>
        <taxon>Azospirillaceae</taxon>
        <taxon>Azospirillum</taxon>
    </lineage>
</organism>
<keyword evidence="5 7" id="KW-0732">Signal</keyword>
<accession>A0ABX2TCA0</accession>
<proteinExistence type="inferred from homology"/>
<dbReference type="Gene3D" id="3.20.20.370">
    <property type="entry name" value="Glycoside hydrolase/deacetylase"/>
    <property type="match status" value="1"/>
</dbReference>
<evidence type="ECO:0000256" key="2">
    <source>
        <dbReference type="ARBA" id="ARBA00004613"/>
    </source>
</evidence>
<sequence>MLVRCASALFAAVLAVAAAVASATPAGAGDGPSAVVFAYNRFGEDQTPVSSLRIDQLESHLEDLQAGGYTVLPLPRIVEALRQGRPLPDRTVAITIDEASKSAYREAWPRLRAAGLPFTLFVGTDAIDRGSPGHMTWDELRQMAAAGVTIGGLGASTMPLATRPLADVRSELRRMADRLKAELNLRPTLFAYPAGDHSDAVRELVAEMGFTAAFGLQSGAVHAGADLKALPRFVMNESFGGIERFRIAASALPLPVSDVTPEDTLLTVNPPPLGFTVDTSVGELSRLACFASGQGRTALERVTDDRVEVRIAAPFPPGRARVNCTLPTADGRWRWYGVQFVVPE</sequence>
<feature type="domain" description="NodB homology" evidence="8">
    <location>
        <begin position="90"/>
        <end position="344"/>
    </location>
</feature>
<comment type="caution">
    <text evidence="9">The sequence shown here is derived from an EMBL/GenBank/DDBJ whole genome shotgun (WGS) entry which is preliminary data.</text>
</comment>
<dbReference type="InterPro" id="IPR011330">
    <property type="entry name" value="Glyco_hydro/deAcase_b/a-brl"/>
</dbReference>
<dbReference type="SUPFAM" id="SSF88713">
    <property type="entry name" value="Glycoside hydrolase/deacetylase"/>
    <property type="match status" value="1"/>
</dbReference>
<comment type="function">
    <text evidence="1">Is involved in generating a small heat-stable compound (Nod), an acylated oligomer of N-acetylglucosamine, that stimulates mitosis in various plant protoplasts.</text>
</comment>
<evidence type="ECO:0000256" key="7">
    <source>
        <dbReference type="SAM" id="SignalP"/>
    </source>
</evidence>
<gene>
    <name evidence="9" type="ORF">HND93_11450</name>
</gene>
<evidence type="ECO:0000259" key="8">
    <source>
        <dbReference type="PROSITE" id="PS51677"/>
    </source>
</evidence>
<evidence type="ECO:0000256" key="6">
    <source>
        <dbReference type="ARBA" id="ARBA00032976"/>
    </source>
</evidence>
<keyword evidence="10" id="KW-1185">Reference proteome</keyword>